<comment type="caution">
    <text evidence="2">The sequence shown here is derived from an EMBL/GenBank/DDBJ whole genome shotgun (WGS) entry which is preliminary data.</text>
</comment>
<proteinExistence type="predicted"/>
<dbReference type="PANTHER" id="PTHR33627">
    <property type="entry name" value="TRANSPOSASE"/>
    <property type="match status" value="1"/>
</dbReference>
<protein>
    <recommendedName>
        <fullName evidence="1">Transposase IS701-like DDE domain-containing protein</fullName>
    </recommendedName>
</protein>
<dbReference type="InterPro" id="IPR038721">
    <property type="entry name" value="IS701-like_DDE_dom"/>
</dbReference>
<keyword evidence="3" id="KW-1185">Reference proteome</keyword>
<dbReference type="InterPro" id="IPR039365">
    <property type="entry name" value="IS701-like"/>
</dbReference>
<dbReference type="AlphaFoldDB" id="A0A1S1Q4F4"/>
<evidence type="ECO:0000259" key="1">
    <source>
        <dbReference type="Pfam" id="PF13546"/>
    </source>
</evidence>
<sequence>MAWSEVADDFVTECSRRVLMSLPRRDQRERGELYVSGLLSLTGRKSMRSIASITGGGAAEQRLHHFISKSSWDWVPVRKALASHLDRALDPRAWVVKPMVVRKAGRHTVGVAESFVPHLGQVVNNQRSYGVWLANDGHSAPVNWRLLLPGDWLGDARRRRRAEIPESVGVGDRASLPAATATATALEIARGWGLRRRPIVMDARDENAVALAGSLSAADVPFVLRISGATRLIGVDAARAGGRVQLATAQRLAEAAGRAGQAMQWMHRAGPGMPPTQVVRAEVMLPPGAGVCGPLLIIGALPPGEPRSQELWLSNMTKVPATVVLRLGGLVERVNRDFSEISTRVGAMDFEGRTFGGWHRHITLSSVAQGIVTLSAVRNKAGDPALGDLQLA</sequence>
<accession>A0A1S1Q4F4</accession>
<dbReference type="PANTHER" id="PTHR33627:SF1">
    <property type="entry name" value="TRANSPOSASE"/>
    <property type="match status" value="1"/>
</dbReference>
<organism evidence="2 3">
    <name type="scientific">Parafrankia colletiae</name>
    <dbReference type="NCBI Taxonomy" id="573497"/>
    <lineage>
        <taxon>Bacteria</taxon>
        <taxon>Bacillati</taxon>
        <taxon>Actinomycetota</taxon>
        <taxon>Actinomycetes</taxon>
        <taxon>Frankiales</taxon>
        <taxon>Frankiaceae</taxon>
        <taxon>Parafrankia</taxon>
    </lineage>
</organism>
<dbReference type="Proteomes" id="UP000179627">
    <property type="component" value="Unassembled WGS sequence"/>
</dbReference>
<gene>
    <name evidence="2" type="ORF">CC117_28650</name>
</gene>
<evidence type="ECO:0000313" key="3">
    <source>
        <dbReference type="Proteomes" id="UP000179627"/>
    </source>
</evidence>
<reference evidence="3" key="1">
    <citation type="submission" date="2016-07" db="EMBL/GenBank/DDBJ databases">
        <title>Sequence Frankia sp. strain CcI1.17.</title>
        <authorList>
            <person name="Ghodhbane-Gtari F."/>
            <person name="Swanson E."/>
            <person name="Gueddou A."/>
            <person name="Morris K."/>
            <person name="Hezbri K."/>
            <person name="Ktari A."/>
            <person name="Nouioui I."/>
            <person name="Abebe-Akele F."/>
            <person name="Simpson S."/>
            <person name="Thomas K."/>
            <person name="Gtari M."/>
            <person name="Tisa L.S."/>
            <person name="Hurst S."/>
        </authorList>
    </citation>
    <scope>NUCLEOTIDE SEQUENCE [LARGE SCALE GENOMIC DNA]</scope>
    <source>
        <strain evidence="3">Cc1.17</strain>
    </source>
</reference>
<evidence type="ECO:0000313" key="2">
    <source>
        <dbReference type="EMBL" id="OHV29788.1"/>
    </source>
</evidence>
<dbReference type="EMBL" id="MBLM01000159">
    <property type="protein sequence ID" value="OHV29788.1"/>
    <property type="molecule type" value="Genomic_DNA"/>
</dbReference>
<feature type="domain" description="Transposase IS701-like DDE" evidence="1">
    <location>
        <begin position="19"/>
        <end position="235"/>
    </location>
</feature>
<name>A0A1S1Q4F4_9ACTN</name>
<dbReference type="Pfam" id="PF13546">
    <property type="entry name" value="DDE_5"/>
    <property type="match status" value="1"/>
</dbReference>